<dbReference type="PANTHER" id="PTHR21087:SF16">
    <property type="entry name" value="SHIKIMATE KINASE 1, CHLOROPLASTIC"/>
    <property type="match status" value="1"/>
</dbReference>
<dbReference type="GeneID" id="98673974"/>
<protein>
    <recommendedName>
        <fullName evidence="7">Shikimate kinase</fullName>
        <shortName evidence="7">SK</shortName>
        <ecNumber evidence="7">2.7.1.71</ecNumber>
    </recommendedName>
</protein>
<comment type="cofactor">
    <cofactor evidence="7">
        <name>Mg(2+)</name>
        <dbReference type="ChEBI" id="CHEBI:18420"/>
    </cofactor>
    <text evidence="7">Binds 1 Mg(2+) ion per subunit.</text>
</comment>
<keyword evidence="7" id="KW-0460">Magnesium</keyword>
<evidence type="ECO:0000313" key="8">
    <source>
        <dbReference type="EMBL" id="BBL07352.1"/>
    </source>
</evidence>
<dbReference type="RefSeq" id="WP_141429534.1">
    <property type="nucleotide sequence ID" value="NZ_AP019736.1"/>
</dbReference>
<accession>A0A4Y1X2U2</accession>
<dbReference type="SUPFAM" id="SSF52540">
    <property type="entry name" value="P-loop containing nucleoside triphosphate hydrolases"/>
    <property type="match status" value="1"/>
</dbReference>
<keyword evidence="4 7" id="KW-0418">Kinase</keyword>
<keyword evidence="7" id="KW-0963">Cytoplasm</keyword>
<organism evidence="8 9">
    <name type="scientific">Alistipes dispar</name>
    <dbReference type="NCBI Taxonomy" id="2585119"/>
    <lineage>
        <taxon>Bacteria</taxon>
        <taxon>Pseudomonadati</taxon>
        <taxon>Bacteroidota</taxon>
        <taxon>Bacteroidia</taxon>
        <taxon>Bacteroidales</taxon>
        <taxon>Rikenellaceae</taxon>
        <taxon>Alistipes</taxon>
    </lineage>
</organism>
<reference evidence="9" key="1">
    <citation type="submission" date="2019-06" db="EMBL/GenBank/DDBJ databases">
        <title>Alistipes onderdonkii subsp. vulgaris subsp. nov., Alistipes dispar sp. nov. and Alistipes communis sp. nov., isolated from human faeces, and creation of Alistipes onderdonkii subsp. onderdonkii subsp. nov.</title>
        <authorList>
            <person name="Sakamoto M."/>
            <person name="Ikeyama N."/>
            <person name="Ogata Y."/>
            <person name="Suda W."/>
            <person name="Iino T."/>
            <person name="Hattori M."/>
            <person name="Ohkuma M."/>
        </authorList>
    </citation>
    <scope>NUCLEOTIDE SEQUENCE [LARGE SCALE GENOMIC DNA]</scope>
    <source>
        <strain evidence="9">5CPEGH6</strain>
    </source>
</reference>
<keyword evidence="3 7" id="KW-0547">Nucleotide-binding</keyword>
<keyword evidence="2 7" id="KW-0808">Transferase</keyword>
<feature type="binding site" evidence="7">
    <location>
        <position position="57"/>
    </location>
    <ligand>
        <name>substrate</name>
    </ligand>
</feature>
<dbReference type="GO" id="GO:0005829">
    <property type="term" value="C:cytosol"/>
    <property type="evidence" value="ECO:0007669"/>
    <property type="project" value="TreeGrafter"/>
</dbReference>
<comment type="function">
    <text evidence="7">Catalyzes the specific phosphorylation of the 3-hydroxyl group of shikimic acid using ATP as a cosubstrate.</text>
</comment>
<evidence type="ECO:0000256" key="2">
    <source>
        <dbReference type="ARBA" id="ARBA00022679"/>
    </source>
</evidence>
<evidence type="ECO:0000256" key="3">
    <source>
        <dbReference type="ARBA" id="ARBA00022741"/>
    </source>
</evidence>
<dbReference type="KEGG" id="ada:A5CPEGH6_19900"/>
<comment type="subunit">
    <text evidence="7">Monomer.</text>
</comment>
<evidence type="ECO:0000256" key="7">
    <source>
        <dbReference type="HAMAP-Rule" id="MF_00109"/>
    </source>
</evidence>
<gene>
    <name evidence="7 8" type="primary">aroK</name>
    <name evidence="8" type="ORF">A5CPEGH6_19900</name>
</gene>
<dbReference type="InterPro" id="IPR031322">
    <property type="entry name" value="Shikimate/glucono_kinase"/>
</dbReference>
<sequence>MEPLFLVGYMGCGKSTLGRKLARRLGVPFADTDALVERREGASVADVFRYEGEACFRRIEREVLEETVGAGEAAVVSTGGGLPVWGDNMAYMNRAGRTVYLRRTAEQIARRLSPYGRQKRPRLRGLGDGELVDFMTRDMASREPFYAQAALTVECGACTDDEIVERILTFLRECEVR</sequence>
<dbReference type="GO" id="GO:0009073">
    <property type="term" value="P:aromatic amino acid family biosynthetic process"/>
    <property type="evidence" value="ECO:0007669"/>
    <property type="project" value="UniProtKB-KW"/>
</dbReference>
<keyword evidence="7" id="KW-0479">Metal-binding</keyword>
<dbReference type="GO" id="GO:0004765">
    <property type="term" value="F:shikimate kinase activity"/>
    <property type="evidence" value="ECO:0007669"/>
    <property type="project" value="UniProtKB-UniRule"/>
</dbReference>
<keyword evidence="5 7" id="KW-0067">ATP-binding</keyword>
<dbReference type="InterPro" id="IPR027417">
    <property type="entry name" value="P-loop_NTPase"/>
</dbReference>
<dbReference type="OrthoDB" id="9800332at2"/>
<feature type="binding site" evidence="7">
    <location>
        <position position="142"/>
    </location>
    <ligand>
        <name>substrate</name>
    </ligand>
</feature>
<evidence type="ECO:0000313" key="9">
    <source>
        <dbReference type="Proteomes" id="UP000319374"/>
    </source>
</evidence>
<dbReference type="InterPro" id="IPR000623">
    <property type="entry name" value="Shikimate_kinase/TSH1"/>
</dbReference>
<dbReference type="Proteomes" id="UP000319374">
    <property type="component" value="Chromosome"/>
</dbReference>
<comment type="subcellular location">
    <subcellularLocation>
        <location evidence="7">Cytoplasm</location>
    </subcellularLocation>
</comment>
<dbReference type="GO" id="GO:0008652">
    <property type="term" value="P:amino acid biosynthetic process"/>
    <property type="evidence" value="ECO:0007669"/>
    <property type="project" value="UniProtKB-KW"/>
</dbReference>
<dbReference type="PRINTS" id="PR01100">
    <property type="entry name" value="SHIKIMTKNASE"/>
</dbReference>
<evidence type="ECO:0000256" key="4">
    <source>
        <dbReference type="ARBA" id="ARBA00022777"/>
    </source>
</evidence>
<evidence type="ECO:0000256" key="1">
    <source>
        <dbReference type="ARBA" id="ARBA00022605"/>
    </source>
</evidence>
<name>A0A4Y1X2U2_9BACT</name>
<dbReference type="PANTHER" id="PTHR21087">
    <property type="entry name" value="SHIKIMATE KINASE"/>
    <property type="match status" value="1"/>
</dbReference>
<feature type="binding site" evidence="7">
    <location>
        <position position="15"/>
    </location>
    <ligand>
        <name>Mg(2+)</name>
        <dbReference type="ChEBI" id="CHEBI:18420"/>
    </ligand>
</feature>
<dbReference type="GO" id="GO:0000287">
    <property type="term" value="F:magnesium ion binding"/>
    <property type="evidence" value="ECO:0007669"/>
    <property type="project" value="UniProtKB-UniRule"/>
</dbReference>
<comment type="catalytic activity">
    <reaction evidence="7">
        <text>shikimate + ATP = 3-phosphoshikimate + ADP + H(+)</text>
        <dbReference type="Rhea" id="RHEA:13121"/>
        <dbReference type="ChEBI" id="CHEBI:15378"/>
        <dbReference type="ChEBI" id="CHEBI:30616"/>
        <dbReference type="ChEBI" id="CHEBI:36208"/>
        <dbReference type="ChEBI" id="CHEBI:145989"/>
        <dbReference type="ChEBI" id="CHEBI:456216"/>
        <dbReference type="EC" id="2.7.1.71"/>
    </reaction>
</comment>
<dbReference type="Gene3D" id="3.40.50.300">
    <property type="entry name" value="P-loop containing nucleotide triphosphate hydrolases"/>
    <property type="match status" value="1"/>
</dbReference>
<dbReference type="EMBL" id="AP019736">
    <property type="protein sequence ID" value="BBL07352.1"/>
    <property type="molecule type" value="Genomic_DNA"/>
</dbReference>
<evidence type="ECO:0000256" key="5">
    <source>
        <dbReference type="ARBA" id="ARBA00022840"/>
    </source>
</evidence>
<keyword evidence="1 7" id="KW-0028">Amino-acid biosynthesis</keyword>
<dbReference type="EC" id="2.7.1.71" evidence="7"/>
<dbReference type="GO" id="GO:0009423">
    <property type="term" value="P:chorismate biosynthetic process"/>
    <property type="evidence" value="ECO:0007669"/>
    <property type="project" value="UniProtKB-UniRule"/>
</dbReference>
<dbReference type="GO" id="GO:0005524">
    <property type="term" value="F:ATP binding"/>
    <property type="evidence" value="ECO:0007669"/>
    <property type="project" value="UniProtKB-UniRule"/>
</dbReference>
<dbReference type="UniPathway" id="UPA00053">
    <property type="reaction ID" value="UER00088"/>
</dbReference>
<feature type="binding site" evidence="7">
    <location>
        <position position="80"/>
    </location>
    <ligand>
        <name>substrate</name>
    </ligand>
</feature>
<dbReference type="Pfam" id="PF01202">
    <property type="entry name" value="SKI"/>
    <property type="match status" value="1"/>
</dbReference>
<dbReference type="AlphaFoldDB" id="A0A4Y1X2U2"/>
<feature type="binding site" evidence="7">
    <location>
        <begin position="11"/>
        <end position="16"/>
    </location>
    <ligand>
        <name>ATP</name>
        <dbReference type="ChEBI" id="CHEBI:30616"/>
    </ligand>
</feature>
<keyword evidence="6 7" id="KW-0057">Aromatic amino acid biosynthesis</keyword>
<proteinExistence type="inferred from homology"/>
<comment type="caution">
    <text evidence="7">Lacks conserved residue(s) required for the propagation of feature annotation.</text>
</comment>
<keyword evidence="9" id="KW-1185">Reference proteome</keyword>
<comment type="pathway">
    <text evidence="7">Metabolic intermediate biosynthesis; chorismate biosynthesis; chorismate from D-erythrose 4-phosphate and phosphoenolpyruvate: step 5/7.</text>
</comment>
<dbReference type="HAMAP" id="MF_00109">
    <property type="entry name" value="Shikimate_kinase"/>
    <property type="match status" value="1"/>
</dbReference>
<dbReference type="CDD" id="cd00464">
    <property type="entry name" value="SK"/>
    <property type="match status" value="1"/>
</dbReference>
<evidence type="ECO:0000256" key="6">
    <source>
        <dbReference type="ARBA" id="ARBA00023141"/>
    </source>
</evidence>
<comment type="similarity">
    <text evidence="7">Belongs to the shikimate kinase family.</text>
</comment>
<feature type="binding site" evidence="7">
    <location>
        <position position="120"/>
    </location>
    <ligand>
        <name>ATP</name>
        <dbReference type="ChEBI" id="CHEBI:30616"/>
    </ligand>
</feature>
<feature type="binding site" evidence="7">
    <location>
        <position position="33"/>
    </location>
    <ligand>
        <name>substrate</name>
    </ligand>
</feature>